<comment type="caution">
    <text evidence="4">The sequence shown here is derived from an EMBL/GenBank/DDBJ whole genome shotgun (WGS) entry which is preliminary data.</text>
</comment>
<dbReference type="SUPFAM" id="SSF52374">
    <property type="entry name" value="Nucleotidylyl transferase"/>
    <property type="match status" value="1"/>
</dbReference>
<feature type="binding site" evidence="3">
    <location>
        <begin position="7"/>
        <end position="20"/>
    </location>
    <ligand>
        <name>ATP</name>
        <dbReference type="ChEBI" id="CHEBI:30616"/>
    </ligand>
</feature>
<keyword evidence="3" id="KW-0820">tRNA-binding</keyword>
<dbReference type="PANTHER" id="PTHR37825:SF1">
    <property type="entry name" value="TRNA(MET) CYTIDINE ACETATE LIGASE"/>
    <property type="match status" value="1"/>
</dbReference>
<evidence type="ECO:0000256" key="2">
    <source>
        <dbReference type="ARBA" id="ARBA00022694"/>
    </source>
</evidence>
<comment type="subcellular location">
    <subcellularLocation>
        <location evidence="3">Cytoplasm</location>
    </subcellularLocation>
</comment>
<dbReference type="GO" id="GO:0005737">
    <property type="term" value="C:cytoplasm"/>
    <property type="evidence" value="ECO:0007669"/>
    <property type="project" value="UniProtKB-SubCell"/>
</dbReference>
<dbReference type="EMBL" id="PDOD01000002">
    <property type="protein sequence ID" value="PYZ93258.1"/>
    <property type="molecule type" value="Genomic_DNA"/>
</dbReference>
<dbReference type="GO" id="GO:0005524">
    <property type="term" value="F:ATP binding"/>
    <property type="evidence" value="ECO:0007669"/>
    <property type="project" value="UniProtKB-KW"/>
</dbReference>
<evidence type="ECO:0000313" key="4">
    <source>
        <dbReference type="EMBL" id="PYZ93258.1"/>
    </source>
</evidence>
<sequence length="411" mass="46957">MKVLGLIVEYNPFHHGHLYHLQQSIKKTRADVVIAVMSGPFLQRGEPAIVDKWSRTRMALQGGVDLVIELPTIYATQKAELFADGAVSILQDLSVTDICFGSENGEIEPFKQAVEWFNHNEGKLNDRIQLHLKQGKSYPRAFSEAYQSLSATDQLLDLSQPNNILGFHYVQSAMKRGSIINVHTITRTGSGYHDQTLSDTSIASATAIRGTMLNEDKGIEDVSAYIPSYTKDELANYYSAKGSFHSWESYFPFLQYKLMSISSEELNKIYECEEGLEHRLKREIVQSHTFEEFIDKLKTKRYTRTRLQRLLTHVYLQSSKSFVRQTLAEKKPPYLRVLGMSNNGRKYLSSIKKDRTIPVISRASESNHPAMEKDVIASQLHGLIHHPTKSTFMDEYKAIPIQFDEEKQVFR</sequence>
<keyword evidence="3" id="KW-0547">Nucleotide-binding</keyword>
<feature type="binding site" evidence="3">
    <location>
        <position position="162"/>
    </location>
    <ligand>
        <name>ATP</name>
        <dbReference type="ChEBI" id="CHEBI:30616"/>
    </ligand>
</feature>
<dbReference type="NCBIfam" id="NF010191">
    <property type="entry name" value="PRK13670.1"/>
    <property type="match status" value="1"/>
</dbReference>
<comment type="caution">
    <text evidence="3">Lacks conserved residue(s) required for the propagation of feature annotation.</text>
</comment>
<evidence type="ECO:0000256" key="3">
    <source>
        <dbReference type="HAMAP-Rule" id="MF_01539"/>
    </source>
</evidence>
<feature type="binding site" evidence="3">
    <location>
        <position position="187"/>
    </location>
    <ligand>
        <name>ATP</name>
        <dbReference type="ChEBI" id="CHEBI:30616"/>
    </ligand>
</feature>
<evidence type="ECO:0000313" key="5">
    <source>
        <dbReference type="Proteomes" id="UP000248214"/>
    </source>
</evidence>
<proteinExistence type="inferred from homology"/>
<comment type="similarity">
    <text evidence="3">Belongs to the TmcAL family.</text>
</comment>
<comment type="function">
    <text evidence="3">Catalyzes the formation of N(4)-acetylcytidine (ac(4)C) at the wobble position of elongator tRNA(Met), using acetate and ATP as substrates. First activates an acetate ion to form acetyladenylate (Ac-AMP) and then transfers the acetyl group to tRNA to form ac(4)C34.</text>
</comment>
<reference evidence="4 5" key="1">
    <citation type="submission" date="2017-10" db="EMBL/GenBank/DDBJ databases">
        <title>Bacillus sp. nov., a halophilic bacterium isolated from a Keqin Lake.</title>
        <authorList>
            <person name="Wang H."/>
        </authorList>
    </citation>
    <scope>NUCLEOTIDE SEQUENCE [LARGE SCALE GENOMIC DNA]</scope>
    <source>
        <strain evidence="4 5">KQ-12</strain>
    </source>
</reference>
<dbReference type="GO" id="GO:0006400">
    <property type="term" value="P:tRNA modification"/>
    <property type="evidence" value="ECO:0007669"/>
    <property type="project" value="UniProtKB-UniRule"/>
</dbReference>
<keyword evidence="5" id="KW-1185">Reference proteome</keyword>
<keyword evidence="3" id="KW-0067">ATP-binding</keyword>
<keyword evidence="1 3" id="KW-0436">Ligase</keyword>
<gene>
    <name evidence="3" type="primary">tmcAL</name>
    <name evidence="4" type="ORF">CR194_08665</name>
</gene>
<dbReference type="Gene3D" id="3.40.50.620">
    <property type="entry name" value="HUPs"/>
    <property type="match status" value="1"/>
</dbReference>
<dbReference type="Pfam" id="PF05636">
    <property type="entry name" value="HIGH_NTase1"/>
    <property type="match status" value="1"/>
</dbReference>
<feature type="binding site" evidence="3">
    <location>
        <position position="101"/>
    </location>
    <ligand>
        <name>ATP</name>
        <dbReference type="ChEBI" id="CHEBI:30616"/>
    </ligand>
</feature>
<dbReference type="RefSeq" id="WP_110609288.1">
    <property type="nucleotide sequence ID" value="NZ_PDOD01000002.1"/>
</dbReference>
<keyword evidence="3" id="KW-0963">Cytoplasm</keyword>
<dbReference type="GO" id="GO:0000049">
    <property type="term" value="F:tRNA binding"/>
    <property type="evidence" value="ECO:0007669"/>
    <property type="project" value="UniProtKB-KW"/>
</dbReference>
<accession>A0A323TDT8</accession>
<dbReference type="GO" id="GO:0016879">
    <property type="term" value="F:ligase activity, forming carbon-nitrogen bonds"/>
    <property type="evidence" value="ECO:0007669"/>
    <property type="project" value="UniProtKB-UniRule"/>
</dbReference>
<dbReference type="Proteomes" id="UP000248214">
    <property type="component" value="Unassembled WGS sequence"/>
</dbReference>
<evidence type="ECO:0000256" key="1">
    <source>
        <dbReference type="ARBA" id="ARBA00022598"/>
    </source>
</evidence>
<protein>
    <recommendedName>
        <fullName evidence="3">tRNA(Met) cytidine acetate ligase</fullName>
        <ecNumber evidence="3">6.3.4.-</ecNumber>
    </recommendedName>
</protein>
<keyword evidence="2 3" id="KW-0819">tRNA processing</keyword>
<dbReference type="InterPro" id="IPR014729">
    <property type="entry name" value="Rossmann-like_a/b/a_fold"/>
</dbReference>
<dbReference type="OrthoDB" id="9769796at2"/>
<dbReference type="EC" id="6.3.4.-" evidence="3"/>
<organism evidence="4 5">
    <name type="scientific">Salipaludibacillus keqinensis</name>
    <dbReference type="NCBI Taxonomy" id="2045207"/>
    <lineage>
        <taxon>Bacteria</taxon>
        <taxon>Bacillati</taxon>
        <taxon>Bacillota</taxon>
        <taxon>Bacilli</taxon>
        <taxon>Bacillales</taxon>
        <taxon>Bacillaceae</taxon>
    </lineage>
</organism>
<dbReference type="PANTHER" id="PTHR37825">
    <property type="entry name" value="TRNA(MET) CYTIDINE ACETATE LIGASE"/>
    <property type="match status" value="1"/>
</dbReference>
<dbReference type="HAMAP" id="MF_01539">
    <property type="entry name" value="TmcAL"/>
    <property type="match status" value="1"/>
</dbReference>
<keyword evidence="3" id="KW-0694">RNA-binding</keyword>
<name>A0A323TDT8_9BACI</name>
<dbReference type="AlphaFoldDB" id="A0A323TDT8"/>
<dbReference type="InterPro" id="IPR008513">
    <property type="entry name" value="tRNA(Met)_cyd_acetate_ligase"/>
</dbReference>
<comment type="catalytic activity">
    <reaction evidence="3">
        <text>cytidine(34) in elongator tRNA(Met) + acetate + ATP = N(4)-acetylcytidine(34) in elongator tRNA(Met) + AMP + diphosphate</text>
        <dbReference type="Rhea" id="RHEA:58144"/>
        <dbReference type="Rhea" id="RHEA-COMP:10693"/>
        <dbReference type="Rhea" id="RHEA-COMP:10694"/>
        <dbReference type="ChEBI" id="CHEBI:30089"/>
        <dbReference type="ChEBI" id="CHEBI:30616"/>
        <dbReference type="ChEBI" id="CHEBI:33019"/>
        <dbReference type="ChEBI" id="CHEBI:74900"/>
        <dbReference type="ChEBI" id="CHEBI:82748"/>
        <dbReference type="ChEBI" id="CHEBI:456215"/>
    </reaction>
</comment>